<evidence type="ECO:0000259" key="2">
    <source>
        <dbReference type="Pfam" id="PF14279"/>
    </source>
</evidence>
<proteinExistence type="predicted"/>
<dbReference type="AlphaFoldDB" id="F4KNN2"/>
<keyword evidence="4" id="KW-1185">Reference proteome</keyword>
<protein>
    <recommendedName>
        <fullName evidence="2">HNH endonuclease 5 domain-containing protein</fullName>
    </recommendedName>
</protein>
<dbReference type="Proteomes" id="UP000006545">
    <property type="component" value="Chromosome"/>
</dbReference>
<keyword evidence="1" id="KW-0472">Membrane</keyword>
<dbReference type="OrthoDB" id="255953at2"/>
<dbReference type="HOGENOM" id="CLU_062192_0_0_10"/>
<dbReference type="eggNOG" id="COG1396">
    <property type="taxonomic scope" value="Bacteria"/>
</dbReference>
<dbReference type="EMBL" id="CP002689">
    <property type="protein sequence ID" value="AEE13479.1"/>
    <property type="molecule type" value="Genomic_DNA"/>
</dbReference>
<accession>F4KNN2</accession>
<evidence type="ECO:0000313" key="4">
    <source>
        <dbReference type="Proteomes" id="UP000006545"/>
    </source>
</evidence>
<keyword evidence="1" id="KW-1133">Transmembrane helix</keyword>
<organism evidence="3 4">
    <name type="scientific">Porphyromonas asaccharolytica (strain ATCC 25260 / DSM 20707 / BCRC 10618 / CCUG 7834 / JCM 6326 / LMG 13178 / VPI 4198 / B440)</name>
    <name type="common">Bacteroides asaccharolyticus</name>
    <dbReference type="NCBI Taxonomy" id="879243"/>
    <lineage>
        <taxon>Bacteria</taxon>
        <taxon>Pseudomonadati</taxon>
        <taxon>Bacteroidota</taxon>
        <taxon>Bacteroidia</taxon>
        <taxon>Bacteroidales</taxon>
        <taxon>Porphyromonadaceae</taxon>
        <taxon>Porphyromonas</taxon>
    </lineage>
</organism>
<gene>
    <name evidence="3" type="ordered locus">Poras_1548</name>
</gene>
<evidence type="ECO:0000256" key="1">
    <source>
        <dbReference type="SAM" id="Phobius"/>
    </source>
</evidence>
<reference evidence="4" key="1">
    <citation type="submission" date="2011-04" db="EMBL/GenBank/DDBJ databases">
        <title>The complete genome of Porphyromonas asaccharolytica DSM 20707.</title>
        <authorList>
            <person name="Lucas S."/>
            <person name="Han J."/>
            <person name="Lapidus A."/>
            <person name="Bruce D."/>
            <person name="Goodwin L."/>
            <person name="Pitluck S."/>
            <person name="Peters L."/>
            <person name="Kyrpides N."/>
            <person name="Mavromatis K."/>
            <person name="Ivanova N."/>
            <person name="Ovchinnikova G."/>
            <person name="Pagani I."/>
            <person name="Lu M."/>
            <person name="Detter J.C."/>
            <person name="Tapia R."/>
            <person name="Han C."/>
            <person name="Land M."/>
            <person name="Hauser L."/>
            <person name="Markowitz V."/>
            <person name="Cheng J.-F."/>
            <person name="Hugenholtz P."/>
            <person name="Woyke T."/>
            <person name="Wu D."/>
            <person name="Gronow S."/>
            <person name="Wellnitz S."/>
            <person name="Brambilla E."/>
            <person name="Klenk H.-P."/>
            <person name="Eisen J.A."/>
        </authorList>
    </citation>
    <scope>NUCLEOTIDE SEQUENCE [LARGE SCALE GENOMIC DNA]</scope>
    <source>
        <strain evidence="4">ATCC 25260 / DSM 20707 / VPI 4198</strain>
    </source>
</reference>
<dbReference type="InterPro" id="IPR029471">
    <property type="entry name" value="HNH_5"/>
</dbReference>
<dbReference type="RefSeq" id="WP_004330612.1">
    <property type="nucleotide sequence ID" value="NC_015501.1"/>
</dbReference>
<name>F4KNN2_PORAD</name>
<sequence>MQQLPFNEMLKNLIEHYDIVKHYHLNTEEEILLDSTESTSCRFCGKQEPNVTFNSAAHTIPHSIGNRTLKSKYECDTCNQLFGKYESQFTQYMKFAHVFAQVSKGGGSKVPKFKNNSSEKSNIRVENGNFNVTCVEGEDLRCDIDKEHKKVKITGKRSYIPQDVFKAIVKMALSIMPEEEMIYFSDTLQWLQGKRTCGGKLIVIQRMYIGINPFMFDSCMIFKRKNDSMQVPAYIFGLAYYSFFIQIAIPLCKKDLSKQGANMTMPYIPTPLDEKKVHCSIECHDLTSTKKVINEDIVMTLSFSDMEELDLQQS</sequence>
<dbReference type="Pfam" id="PF14279">
    <property type="entry name" value="HNH_5"/>
    <property type="match status" value="1"/>
</dbReference>
<feature type="domain" description="HNH endonuclease 5" evidence="2">
    <location>
        <begin position="41"/>
        <end position="84"/>
    </location>
</feature>
<keyword evidence="1" id="KW-0812">Transmembrane</keyword>
<dbReference type="STRING" id="879243.Poras_1548"/>
<evidence type="ECO:0000313" key="3">
    <source>
        <dbReference type="EMBL" id="AEE13479.1"/>
    </source>
</evidence>
<feature type="transmembrane region" description="Helical" evidence="1">
    <location>
        <begin position="231"/>
        <end position="249"/>
    </location>
</feature>
<dbReference type="KEGG" id="pah:Poras_1548"/>